<dbReference type="EMBL" id="JAESDN010000016">
    <property type="protein sequence ID" value="KAG7040980.1"/>
    <property type="molecule type" value="Genomic_DNA"/>
</dbReference>
<reference evidence="1" key="1">
    <citation type="submission" date="2021-05" db="EMBL/GenBank/DDBJ databases">
        <title>Comparative genomics of three Colletotrichum scovillei strains and genetic complementation revealed genes involved fungal growth and virulence on chili pepper.</title>
        <authorList>
            <person name="Hsieh D.-K."/>
            <person name="Chuang S.-C."/>
            <person name="Chen C.-Y."/>
            <person name="Chao Y.-T."/>
            <person name="Lu M.-Y.J."/>
            <person name="Lee M.-H."/>
            <person name="Shih M.-C."/>
        </authorList>
    </citation>
    <scope>NUCLEOTIDE SEQUENCE</scope>
    <source>
        <strain evidence="1">Coll-153</strain>
    </source>
</reference>
<name>A0A9P7QSZ1_9PEZI</name>
<comment type="caution">
    <text evidence="1">The sequence shown here is derived from an EMBL/GenBank/DDBJ whole genome shotgun (WGS) entry which is preliminary data.</text>
</comment>
<protein>
    <submittedName>
        <fullName evidence="1">Basic region leucine zipper</fullName>
    </submittedName>
</protein>
<evidence type="ECO:0000313" key="2">
    <source>
        <dbReference type="Proteomes" id="UP000699042"/>
    </source>
</evidence>
<proteinExistence type="predicted"/>
<gene>
    <name evidence="1" type="ORF">JMJ77_008687</name>
</gene>
<accession>A0A9P7QSZ1</accession>
<dbReference type="AlphaFoldDB" id="A0A9P7QSZ1"/>
<organism evidence="1 2">
    <name type="scientific">Colletotrichum scovillei</name>
    <dbReference type="NCBI Taxonomy" id="1209932"/>
    <lineage>
        <taxon>Eukaryota</taxon>
        <taxon>Fungi</taxon>
        <taxon>Dikarya</taxon>
        <taxon>Ascomycota</taxon>
        <taxon>Pezizomycotina</taxon>
        <taxon>Sordariomycetes</taxon>
        <taxon>Hypocreomycetidae</taxon>
        <taxon>Glomerellales</taxon>
        <taxon>Glomerellaceae</taxon>
        <taxon>Colletotrichum</taxon>
        <taxon>Colletotrichum acutatum species complex</taxon>
    </lineage>
</organism>
<keyword evidence="2" id="KW-1185">Reference proteome</keyword>
<evidence type="ECO:0000313" key="1">
    <source>
        <dbReference type="EMBL" id="KAG7040980.1"/>
    </source>
</evidence>
<dbReference type="Proteomes" id="UP000699042">
    <property type="component" value="Unassembled WGS sequence"/>
</dbReference>
<sequence>MKSVLCKLSLLCSKVDLVLFRLLSASFGGSSILDAIWSLLAWLGIAGTLARHSIVPLPNNFHCWNISTSASEIGFPRVAAILESCKVSPWVEAIAGVVRMPRAHRVVHLAADLRPNCWTVAHTLR</sequence>